<proteinExistence type="predicted"/>
<sequence>MSQVNMCNFFMYGSVFLFFLIGLLHIYANFVFKRNKNKYDDFLDEYEQAGLQLDLTTKVASHMGFYANYQKLAFFMRLYRGEKIRFSRNEFVRREAYEFVQKQPSYKIGWMKGLLHLYRVIYFITALFFTFMVVFIHACK</sequence>
<comment type="caution">
    <text evidence="2">The sequence shown here is derived from an EMBL/GenBank/DDBJ whole genome shotgun (WGS) entry which is preliminary data.</text>
</comment>
<keyword evidence="1" id="KW-1133">Transmembrane helix</keyword>
<reference evidence="2 3" key="1">
    <citation type="journal article" date="2017" name="Antonie Van Leeuwenhoek">
        <title>Phylogenomic resolution of the bacterial genus Pantoea and its relationship with Erwinia and Tatumella.</title>
        <authorList>
            <person name="Palmer M."/>
            <person name="Steenkamp E.T."/>
            <person name="Coetzee M.P."/>
            <person name="Chan W.Y."/>
            <person name="van Zyl E."/>
            <person name="De Maayer P."/>
            <person name="Coutinho T.A."/>
            <person name="Blom J."/>
            <person name="Smits T.H."/>
            <person name="Duffy B."/>
            <person name="Venter S.N."/>
        </authorList>
    </citation>
    <scope>NUCLEOTIDE SEQUENCE [LARGE SCALE GENOMIC DNA]</scope>
    <source>
        <strain evidence="2 3">LMG 2657</strain>
    </source>
</reference>
<evidence type="ECO:0000313" key="2">
    <source>
        <dbReference type="EMBL" id="ORM94097.1"/>
    </source>
</evidence>
<organism evidence="2 3">
    <name type="scientific">Pantoea cypripedii</name>
    <name type="common">Pectobacterium cypripedii</name>
    <name type="synonym">Erwinia cypripedii</name>
    <dbReference type="NCBI Taxonomy" id="55209"/>
    <lineage>
        <taxon>Bacteria</taxon>
        <taxon>Pseudomonadati</taxon>
        <taxon>Pseudomonadota</taxon>
        <taxon>Gammaproteobacteria</taxon>
        <taxon>Enterobacterales</taxon>
        <taxon>Erwiniaceae</taxon>
        <taxon>Pantoea</taxon>
    </lineage>
</organism>
<feature type="transmembrane region" description="Helical" evidence="1">
    <location>
        <begin position="12"/>
        <end position="32"/>
    </location>
</feature>
<dbReference type="STRING" id="55209.HA50_12325"/>
<dbReference type="AlphaFoldDB" id="A0A1X1EVZ5"/>
<dbReference type="EMBL" id="MLJI01000001">
    <property type="protein sequence ID" value="ORM94097.1"/>
    <property type="molecule type" value="Genomic_DNA"/>
</dbReference>
<gene>
    <name evidence="2" type="ORF">HA50_12325</name>
</gene>
<protein>
    <submittedName>
        <fullName evidence="2">Uncharacterized protein</fullName>
    </submittedName>
</protein>
<keyword evidence="1" id="KW-0472">Membrane</keyword>
<keyword evidence="1" id="KW-0812">Transmembrane</keyword>
<name>A0A1X1EVZ5_PANCY</name>
<dbReference type="Proteomes" id="UP000193749">
    <property type="component" value="Unassembled WGS sequence"/>
</dbReference>
<feature type="transmembrane region" description="Helical" evidence="1">
    <location>
        <begin position="117"/>
        <end position="138"/>
    </location>
</feature>
<accession>A0A1X1EVZ5</accession>
<evidence type="ECO:0000313" key="3">
    <source>
        <dbReference type="Proteomes" id="UP000193749"/>
    </source>
</evidence>
<keyword evidence="3" id="KW-1185">Reference proteome</keyword>
<evidence type="ECO:0000256" key="1">
    <source>
        <dbReference type="SAM" id="Phobius"/>
    </source>
</evidence>